<reference evidence="1 2" key="1">
    <citation type="journal article" date="2015" name="Stand. Genomic Sci.">
        <title>Genomic Encyclopedia of Bacterial and Archaeal Type Strains, Phase III: the genomes of soil and plant-associated and newly described type strains.</title>
        <authorList>
            <person name="Whitman W.B."/>
            <person name="Woyke T."/>
            <person name="Klenk H.P."/>
            <person name="Zhou Y."/>
            <person name="Lilburn T.G."/>
            <person name="Beck B.J."/>
            <person name="De Vos P."/>
            <person name="Vandamme P."/>
            <person name="Eisen J.A."/>
            <person name="Garrity G."/>
            <person name="Hugenholtz P."/>
            <person name="Kyrpides N.C."/>
        </authorList>
    </citation>
    <scope>NUCLEOTIDE SEQUENCE [LARGE SCALE GENOMIC DNA]</scope>
    <source>
        <strain evidence="1 2">VKM Ac-2540</strain>
    </source>
</reference>
<dbReference type="RefSeq" id="WP_130445331.1">
    <property type="nucleotide sequence ID" value="NZ_SHKR01000012.1"/>
</dbReference>
<evidence type="ECO:0000313" key="1">
    <source>
        <dbReference type="EMBL" id="RZU16420.1"/>
    </source>
</evidence>
<accession>A0A4Q7X0U7</accession>
<evidence type="ECO:0000313" key="2">
    <source>
        <dbReference type="Proteomes" id="UP000292027"/>
    </source>
</evidence>
<evidence type="ECO:0008006" key="3">
    <source>
        <dbReference type="Google" id="ProtNLM"/>
    </source>
</evidence>
<proteinExistence type="predicted"/>
<name>A0A4Q7X0U7_9ACTN</name>
<dbReference type="OrthoDB" id="3425454at2"/>
<keyword evidence="2" id="KW-1185">Reference proteome</keyword>
<dbReference type="AlphaFoldDB" id="A0A4Q7X0U7"/>
<dbReference type="Proteomes" id="UP000292027">
    <property type="component" value="Unassembled WGS sequence"/>
</dbReference>
<organism evidence="1 2">
    <name type="scientific">Kribbella rubisoli</name>
    <dbReference type="NCBI Taxonomy" id="3075929"/>
    <lineage>
        <taxon>Bacteria</taxon>
        <taxon>Bacillati</taxon>
        <taxon>Actinomycetota</taxon>
        <taxon>Actinomycetes</taxon>
        <taxon>Propionibacteriales</taxon>
        <taxon>Kribbellaceae</taxon>
        <taxon>Kribbella</taxon>
    </lineage>
</organism>
<comment type="caution">
    <text evidence="1">The sequence shown here is derived from an EMBL/GenBank/DDBJ whole genome shotgun (WGS) entry which is preliminary data.</text>
</comment>
<sequence>MDVAALIVAIVGLLVAGLSAGWQVATWFWSNGRPKARLMHGVVSGAAAITGPVKRDGLPLELKSIREQGYDGTEVLGVQVVNHGRAQVTVTRYSIALAGTGMSYHLIGDAMGPPLPHRIQPGEAETWYADMDTVHRFVYAAQAIKEGAREVFIEVTLGTGRTIRTRQTVRI</sequence>
<dbReference type="EMBL" id="SHKR01000012">
    <property type="protein sequence ID" value="RZU16420.1"/>
    <property type="molecule type" value="Genomic_DNA"/>
</dbReference>
<gene>
    <name evidence="1" type="ORF">EV645_3985</name>
</gene>
<protein>
    <recommendedName>
        <fullName evidence="3">Phosphoribosylamine--glycine ligase</fullName>
    </recommendedName>
</protein>